<reference evidence="1 2" key="1">
    <citation type="submission" date="2017-03" db="EMBL/GenBank/DDBJ databases">
        <title>Genome sequence of Clostridium oryzae DSM 28571.</title>
        <authorList>
            <person name="Poehlein A."/>
            <person name="Daniel R."/>
        </authorList>
    </citation>
    <scope>NUCLEOTIDE SEQUENCE [LARGE SCALE GENOMIC DNA]</scope>
    <source>
        <strain evidence="1 2">DSM 28571</strain>
    </source>
</reference>
<comment type="caution">
    <text evidence="1">The sequence shown here is derived from an EMBL/GenBank/DDBJ whole genome shotgun (WGS) entry which is preliminary data.</text>
</comment>
<accession>A0A1V4IF78</accession>
<dbReference type="AlphaFoldDB" id="A0A1V4IF78"/>
<organism evidence="1 2">
    <name type="scientific">Clostridium oryzae</name>
    <dbReference type="NCBI Taxonomy" id="1450648"/>
    <lineage>
        <taxon>Bacteria</taxon>
        <taxon>Bacillati</taxon>
        <taxon>Bacillota</taxon>
        <taxon>Clostridia</taxon>
        <taxon>Eubacteriales</taxon>
        <taxon>Clostridiaceae</taxon>
        <taxon>Clostridium</taxon>
    </lineage>
</organism>
<keyword evidence="2" id="KW-1185">Reference proteome</keyword>
<name>A0A1V4IF78_9CLOT</name>
<dbReference type="Proteomes" id="UP000190080">
    <property type="component" value="Unassembled WGS sequence"/>
</dbReference>
<protein>
    <submittedName>
        <fullName evidence="1">Uncharacterized protein</fullName>
    </submittedName>
</protein>
<evidence type="ECO:0000313" key="1">
    <source>
        <dbReference type="EMBL" id="OPJ58177.1"/>
    </source>
</evidence>
<dbReference type="EMBL" id="MZGV01000062">
    <property type="protein sequence ID" value="OPJ58177.1"/>
    <property type="molecule type" value="Genomic_DNA"/>
</dbReference>
<dbReference type="OrthoDB" id="2083243at2"/>
<gene>
    <name evidence="1" type="ORF">CLORY_37410</name>
</gene>
<dbReference type="RefSeq" id="WP_079427317.1">
    <property type="nucleotide sequence ID" value="NZ_MZGV01000062.1"/>
</dbReference>
<evidence type="ECO:0000313" key="2">
    <source>
        <dbReference type="Proteomes" id="UP000190080"/>
    </source>
</evidence>
<sequence>MIKKLATVVLIFLFLFSNTLDLNAREVRYIEIFDPTQNKVVKVVEPTAEIQNIITGWITHIQGIYGKNDPVTDDGYALRVPLNPSVSVHNKWVNAIINEIYIIIPETEPPFFIIFEAENKLCCYPFNGDIDQLSSMLNFKLYKK</sequence>
<proteinExistence type="predicted"/>